<name>A0A9D5ARF8_PEA</name>
<keyword evidence="6" id="KW-1185">Reference proteome</keyword>
<evidence type="ECO:0000313" key="5">
    <source>
        <dbReference type="EMBL" id="KAI5418823.1"/>
    </source>
</evidence>
<dbReference type="InterPro" id="IPR045051">
    <property type="entry name" value="SBT"/>
</dbReference>
<comment type="subcellular location">
    <subcellularLocation>
        <location evidence="1">Secreted</location>
    </subcellularLocation>
</comment>
<dbReference type="GO" id="GO:0004252">
    <property type="term" value="F:serine-type endopeptidase activity"/>
    <property type="evidence" value="ECO:0007669"/>
    <property type="project" value="InterPro"/>
</dbReference>
<dbReference type="InterPro" id="IPR036852">
    <property type="entry name" value="Peptidase_S8/S53_dom_sf"/>
</dbReference>
<evidence type="ECO:0000256" key="3">
    <source>
        <dbReference type="ARBA" id="ARBA00022729"/>
    </source>
</evidence>
<comment type="caution">
    <text evidence="5">The sequence shown here is derived from an EMBL/GenBank/DDBJ whole genome shotgun (WGS) entry which is preliminary data.</text>
</comment>
<dbReference type="GO" id="GO:0005576">
    <property type="term" value="C:extracellular region"/>
    <property type="evidence" value="ECO:0007669"/>
    <property type="project" value="UniProtKB-SubCell"/>
</dbReference>
<evidence type="ECO:0000259" key="4">
    <source>
        <dbReference type="Pfam" id="PF00082"/>
    </source>
</evidence>
<sequence length="132" mass="14832">MDSELEIEGETIIPDALVLEAREDEVWLMPNGDFKSVKIGENPSRACPHASGIAALIMSIHPDWSRTAIHSALITTAYPTYNDNKKLATPFDFGAEHMKPARKTKSHKLLMNYALSYHLCRNTMEFTIKRTG</sequence>
<accession>A0A9D5ARF8</accession>
<comment type="similarity">
    <text evidence="2">Belongs to the peptidase S8 family.</text>
</comment>
<reference evidence="5 6" key="1">
    <citation type="journal article" date="2022" name="Nat. Genet.">
        <title>Improved pea reference genome and pan-genome highlight genomic features and evolutionary characteristics.</title>
        <authorList>
            <person name="Yang T."/>
            <person name="Liu R."/>
            <person name="Luo Y."/>
            <person name="Hu S."/>
            <person name="Wang D."/>
            <person name="Wang C."/>
            <person name="Pandey M.K."/>
            <person name="Ge S."/>
            <person name="Xu Q."/>
            <person name="Li N."/>
            <person name="Li G."/>
            <person name="Huang Y."/>
            <person name="Saxena R.K."/>
            <person name="Ji Y."/>
            <person name="Li M."/>
            <person name="Yan X."/>
            <person name="He Y."/>
            <person name="Liu Y."/>
            <person name="Wang X."/>
            <person name="Xiang C."/>
            <person name="Varshney R.K."/>
            <person name="Ding H."/>
            <person name="Gao S."/>
            <person name="Zong X."/>
        </authorList>
    </citation>
    <scope>NUCLEOTIDE SEQUENCE [LARGE SCALE GENOMIC DNA]</scope>
    <source>
        <strain evidence="5 6">cv. Zhongwan 6</strain>
    </source>
</reference>
<keyword evidence="3" id="KW-0732">Signal</keyword>
<dbReference type="Pfam" id="PF00082">
    <property type="entry name" value="Peptidase_S8"/>
    <property type="match status" value="1"/>
</dbReference>
<evidence type="ECO:0000256" key="1">
    <source>
        <dbReference type="ARBA" id="ARBA00004613"/>
    </source>
</evidence>
<protein>
    <recommendedName>
        <fullName evidence="4">Peptidase S8/S53 domain-containing protein</fullName>
    </recommendedName>
</protein>
<dbReference type="AlphaFoldDB" id="A0A9D5ARF8"/>
<evidence type="ECO:0000256" key="2">
    <source>
        <dbReference type="ARBA" id="ARBA00011073"/>
    </source>
</evidence>
<evidence type="ECO:0000313" key="6">
    <source>
        <dbReference type="Proteomes" id="UP001058974"/>
    </source>
</evidence>
<proteinExistence type="inferred from homology"/>
<gene>
    <name evidence="5" type="ORF">KIW84_043162</name>
</gene>
<dbReference type="SUPFAM" id="SSF52743">
    <property type="entry name" value="Subtilisin-like"/>
    <property type="match status" value="1"/>
</dbReference>
<dbReference type="PANTHER" id="PTHR10795">
    <property type="entry name" value="PROPROTEIN CONVERTASE SUBTILISIN/KEXIN"/>
    <property type="match status" value="1"/>
</dbReference>
<feature type="domain" description="Peptidase S8/S53" evidence="4">
    <location>
        <begin position="44"/>
        <end position="94"/>
    </location>
</feature>
<dbReference type="EMBL" id="JAMSHJ010000004">
    <property type="protein sequence ID" value="KAI5418823.1"/>
    <property type="molecule type" value="Genomic_DNA"/>
</dbReference>
<dbReference type="Gramene" id="Psat04G0316200-T1">
    <property type="protein sequence ID" value="KAI5418823.1"/>
    <property type="gene ID" value="KIW84_043162"/>
</dbReference>
<dbReference type="GO" id="GO:0006508">
    <property type="term" value="P:proteolysis"/>
    <property type="evidence" value="ECO:0007669"/>
    <property type="project" value="InterPro"/>
</dbReference>
<dbReference type="Gene3D" id="3.40.50.200">
    <property type="entry name" value="Peptidase S8/S53 domain"/>
    <property type="match status" value="1"/>
</dbReference>
<organism evidence="5 6">
    <name type="scientific">Pisum sativum</name>
    <name type="common">Garden pea</name>
    <name type="synonym">Lathyrus oleraceus</name>
    <dbReference type="NCBI Taxonomy" id="3888"/>
    <lineage>
        <taxon>Eukaryota</taxon>
        <taxon>Viridiplantae</taxon>
        <taxon>Streptophyta</taxon>
        <taxon>Embryophyta</taxon>
        <taxon>Tracheophyta</taxon>
        <taxon>Spermatophyta</taxon>
        <taxon>Magnoliopsida</taxon>
        <taxon>eudicotyledons</taxon>
        <taxon>Gunneridae</taxon>
        <taxon>Pentapetalae</taxon>
        <taxon>rosids</taxon>
        <taxon>fabids</taxon>
        <taxon>Fabales</taxon>
        <taxon>Fabaceae</taxon>
        <taxon>Papilionoideae</taxon>
        <taxon>50 kb inversion clade</taxon>
        <taxon>NPAAA clade</taxon>
        <taxon>Hologalegina</taxon>
        <taxon>IRL clade</taxon>
        <taxon>Fabeae</taxon>
        <taxon>Lathyrus</taxon>
    </lineage>
</organism>
<dbReference type="InterPro" id="IPR000209">
    <property type="entry name" value="Peptidase_S8/S53_dom"/>
</dbReference>
<dbReference type="Proteomes" id="UP001058974">
    <property type="component" value="Chromosome 4"/>
</dbReference>